<keyword evidence="1" id="KW-0472">Membrane</keyword>
<dbReference type="RefSeq" id="WP_132672014.1">
    <property type="nucleotide sequence ID" value="NZ_SMKS01000001.1"/>
</dbReference>
<accession>A0A4R4VZ16</accession>
<sequence length="165" mass="16874">MGAYQAEAWADFGVAVAGAGAALAGLVFVALSINLERILAGYRLTARAGHTLMLLAAPLVIALLLLIPGQSESALGTELVVLGAVTGAWLAVLNRPWLRSPEQPLLSWITNSAIPAGLLSVATVVGGLGTITGTLGGLYWLPAGVIAAFVGALLNAWVLLVEILR</sequence>
<dbReference type="OrthoDB" id="3697020at2"/>
<feature type="transmembrane region" description="Helical" evidence="1">
    <location>
        <begin position="12"/>
        <end position="35"/>
    </location>
</feature>
<name>A0A4R4VZ16_9PSEU</name>
<proteinExistence type="predicted"/>
<evidence type="ECO:0008006" key="4">
    <source>
        <dbReference type="Google" id="ProtNLM"/>
    </source>
</evidence>
<feature type="transmembrane region" description="Helical" evidence="1">
    <location>
        <begin position="73"/>
        <end position="93"/>
    </location>
</feature>
<gene>
    <name evidence="2" type="ORF">E1181_01525</name>
</gene>
<dbReference type="AlphaFoldDB" id="A0A4R4VZ16"/>
<evidence type="ECO:0000256" key="1">
    <source>
        <dbReference type="SAM" id="Phobius"/>
    </source>
</evidence>
<keyword evidence="1" id="KW-1133">Transmembrane helix</keyword>
<dbReference type="Proteomes" id="UP000295674">
    <property type="component" value="Unassembled WGS sequence"/>
</dbReference>
<protein>
    <recommendedName>
        <fullName evidence="4">Modulator of FtsH protease</fullName>
    </recommendedName>
</protein>
<dbReference type="EMBL" id="SMKS01000001">
    <property type="protein sequence ID" value="TDD10721.1"/>
    <property type="molecule type" value="Genomic_DNA"/>
</dbReference>
<feature type="transmembrane region" description="Helical" evidence="1">
    <location>
        <begin position="47"/>
        <end position="67"/>
    </location>
</feature>
<comment type="caution">
    <text evidence="2">The sequence shown here is derived from an EMBL/GenBank/DDBJ whole genome shotgun (WGS) entry which is preliminary data.</text>
</comment>
<keyword evidence="3" id="KW-1185">Reference proteome</keyword>
<feature type="transmembrane region" description="Helical" evidence="1">
    <location>
        <begin position="105"/>
        <end position="131"/>
    </location>
</feature>
<feature type="transmembrane region" description="Helical" evidence="1">
    <location>
        <begin position="137"/>
        <end position="160"/>
    </location>
</feature>
<evidence type="ECO:0000313" key="2">
    <source>
        <dbReference type="EMBL" id="TDD10721.1"/>
    </source>
</evidence>
<keyword evidence="1" id="KW-0812">Transmembrane</keyword>
<reference evidence="2 3" key="1">
    <citation type="submission" date="2019-03" db="EMBL/GenBank/DDBJ databases">
        <title>Draft genome sequences of novel Actinobacteria.</title>
        <authorList>
            <person name="Sahin N."/>
            <person name="Ay H."/>
            <person name="Saygin H."/>
        </authorList>
    </citation>
    <scope>NUCLEOTIDE SEQUENCE [LARGE SCALE GENOMIC DNA]</scope>
    <source>
        <strain evidence="2 3">16K309</strain>
    </source>
</reference>
<organism evidence="2 3">
    <name type="scientific">Saccharopolyspora terrae</name>
    <dbReference type="NCBI Taxonomy" id="2530384"/>
    <lineage>
        <taxon>Bacteria</taxon>
        <taxon>Bacillati</taxon>
        <taxon>Actinomycetota</taxon>
        <taxon>Actinomycetes</taxon>
        <taxon>Pseudonocardiales</taxon>
        <taxon>Pseudonocardiaceae</taxon>
        <taxon>Saccharopolyspora</taxon>
    </lineage>
</organism>
<evidence type="ECO:0000313" key="3">
    <source>
        <dbReference type="Proteomes" id="UP000295674"/>
    </source>
</evidence>